<dbReference type="Gene3D" id="2.30.30.40">
    <property type="entry name" value="SH3 Domains"/>
    <property type="match status" value="1"/>
</dbReference>
<sequence length="151" mass="17046">GYSLYPFQAERDLRIAQSEFDRQAEITKLLLEGVGSSHAAHLRCLHEFVDTQTRFYSQCTTIMTDLQRELSSISGVPPTPNNSIQTDDSPVENDLLKARALYDYEAKDTSELNLIANEVILIKEILSEDYVMGKRGSEKGKVPKAYLEMLT</sequence>
<dbReference type="InterPro" id="IPR036028">
    <property type="entry name" value="SH3-like_dom_sf"/>
</dbReference>
<proteinExistence type="predicted"/>
<evidence type="ECO:0000313" key="5">
    <source>
        <dbReference type="Proteomes" id="UP001162164"/>
    </source>
</evidence>
<dbReference type="Pfam" id="PF14604">
    <property type="entry name" value="SH3_9"/>
    <property type="match status" value="1"/>
</dbReference>
<keyword evidence="1 2" id="KW-0728">SH3 domain</keyword>
<dbReference type="Pfam" id="PF03114">
    <property type="entry name" value="BAR"/>
    <property type="match status" value="1"/>
</dbReference>
<reference evidence="4" key="1">
    <citation type="journal article" date="2023" name="Insect Mol. Biol.">
        <title>Genome sequencing provides insights into the evolution of gene families encoding plant cell wall-degrading enzymes in longhorned beetles.</title>
        <authorList>
            <person name="Shin N.R."/>
            <person name="Okamura Y."/>
            <person name="Kirsch R."/>
            <person name="Pauchet Y."/>
        </authorList>
    </citation>
    <scope>NUCLEOTIDE SEQUENCE</scope>
    <source>
        <strain evidence="4">MMC_N1</strain>
    </source>
</reference>
<organism evidence="4 5">
    <name type="scientific">Molorchus minor</name>
    <dbReference type="NCBI Taxonomy" id="1323400"/>
    <lineage>
        <taxon>Eukaryota</taxon>
        <taxon>Metazoa</taxon>
        <taxon>Ecdysozoa</taxon>
        <taxon>Arthropoda</taxon>
        <taxon>Hexapoda</taxon>
        <taxon>Insecta</taxon>
        <taxon>Pterygota</taxon>
        <taxon>Neoptera</taxon>
        <taxon>Endopterygota</taxon>
        <taxon>Coleoptera</taxon>
        <taxon>Polyphaga</taxon>
        <taxon>Cucujiformia</taxon>
        <taxon>Chrysomeloidea</taxon>
        <taxon>Cerambycidae</taxon>
        <taxon>Lamiinae</taxon>
        <taxon>Monochamini</taxon>
        <taxon>Molorchus</taxon>
    </lineage>
</organism>
<dbReference type="SUPFAM" id="SSF50044">
    <property type="entry name" value="SH3-domain"/>
    <property type="match status" value="1"/>
</dbReference>
<dbReference type="EMBL" id="JAPWTJ010000908">
    <property type="protein sequence ID" value="KAJ8974929.1"/>
    <property type="molecule type" value="Genomic_DNA"/>
</dbReference>
<evidence type="ECO:0000313" key="4">
    <source>
        <dbReference type="EMBL" id="KAJ8974929.1"/>
    </source>
</evidence>
<gene>
    <name evidence="4" type="ORF">NQ317_005398</name>
</gene>
<dbReference type="SUPFAM" id="SSF103657">
    <property type="entry name" value="BAR/IMD domain-like"/>
    <property type="match status" value="1"/>
</dbReference>
<feature type="non-terminal residue" evidence="4">
    <location>
        <position position="1"/>
    </location>
</feature>
<dbReference type="InterPro" id="IPR004148">
    <property type="entry name" value="BAR_dom"/>
</dbReference>
<dbReference type="InterPro" id="IPR027267">
    <property type="entry name" value="AH/BAR_dom_sf"/>
</dbReference>
<dbReference type="SMART" id="SM00326">
    <property type="entry name" value="SH3"/>
    <property type="match status" value="1"/>
</dbReference>
<name>A0ABQ9J9Y8_9CUCU</name>
<accession>A0ABQ9J9Y8</accession>
<dbReference type="PROSITE" id="PS50002">
    <property type="entry name" value="SH3"/>
    <property type="match status" value="1"/>
</dbReference>
<dbReference type="CDD" id="cd11802">
    <property type="entry name" value="SH3_Endophilin_B"/>
    <property type="match status" value="1"/>
</dbReference>
<dbReference type="InterPro" id="IPR001452">
    <property type="entry name" value="SH3_domain"/>
</dbReference>
<evidence type="ECO:0000256" key="2">
    <source>
        <dbReference type="PROSITE-ProRule" id="PRU00192"/>
    </source>
</evidence>
<keyword evidence="5" id="KW-1185">Reference proteome</keyword>
<dbReference type="Proteomes" id="UP001162164">
    <property type="component" value="Unassembled WGS sequence"/>
</dbReference>
<dbReference type="Gene3D" id="1.20.1270.60">
    <property type="entry name" value="Arfaptin homology (AH) domain/BAR domain"/>
    <property type="match status" value="1"/>
</dbReference>
<evidence type="ECO:0000259" key="3">
    <source>
        <dbReference type="PROSITE" id="PS50002"/>
    </source>
</evidence>
<feature type="domain" description="SH3" evidence="3">
    <location>
        <begin position="93"/>
        <end position="151"/>
    </location>
</feature>
<comment type="caution">
    <text evidence="4">The sequence shown here is derived from an EMBL/GenBank/DDBJ whole genome shotgun (WGS) entry which is preliminary data.</text>
</comment>
<evidence type="ECO:0000256" key="1">
    <source>
        <dbReference type="ARBA" id="ARBA00022443"/>
    </source>
</evidence>
<protein>
    <recommendedName>
        <fullName evidence="3">SH3 domain-containing protein</fullName>
    </recommendedName>
</protein>